<keyword evidence="2 3" id="KW-0143">Chaperone</keyword>
<dbReference type="EMBL" id="BAABIL010000492">
    <property type="protein sequence ID" value="GAA4989957.1"/>
    <property type="molecule type" value="Genomic_DNA"/>
</dbReference>
<evidence type="ECO:0000256" key="1">
    <source>
        <dbReference type="ARBA" id="ARBA00022988"/>
    </source>
</evidence>
<proteinExistence type="inferred from homology"/>
<dbReference type="InterPro" id="IPR002639">
    <property type="entry name" value="UreF"/>
</dbReference>
<dbReference type="Pfam" id="PF01730">
    <property type="entry name" value="UreF"/>
    <property type="match status" value="1"/>
</dbReference>
<evidence type="ECO:0000256" key="2">
    <source>
        <dbReference type="ARBA" id="ARBA00023186"/>
    </source>
</evidence>
<gene>
    <name evidence="3" type="primary">ureF</name>
    <name evidence="4" type="ORF">GCM10023225_29020</name>
</gene>
<dbReference type="Proteomes" id="UP001501195">
    <property type="component" value="Unassembled WGS sequence"/>
</dbReference>
<sequence length="229" mass="24105">MTDGSTTARLSWLQLQDGTFPSGRFVHSNGVEAWLDHHRSAGADDVAALARTHVGALVGPLDAVVLAHAWDATGADDLHDLDRLLTAHKTSASARTASQACGRQLAATALRVFGSALRQEFLLAVTGGRAEGNQAVVEGAVLRDLGVGRTDAVLGFLRSAHAGLLSAAVRLGRLGPIAAQRALFEDGPFLLEVAERSATTVLHDLGSSGPELEIFSMRHERSTARLFTT</sequence>
<comment type="subcellular location">
    <subcellularLocation>
        <location evidence="3">Cytoplasm</location>
    </subcellularLocation>
</comment>
<evidence type="ECO:0000256" key="3">
    <source>
        <dbReference type="HAMAP-Rule" id="MF_01385"/>
    </source>
</evidence>
<comment type="similarity">
    <text evidence="3">Belongs to the UreF family.</text>
</comment>
<comment type="function">
    <text evidence="3">Required for maturation of urease via the functional incorporation of the urease nickel metallocenter.</text>
</comment>
<accession>A0ABP9I7R6</accession>
<comment type="subunit">
    <text evidence="3">UreD, UreF and UreG form a complex that acts as a GTP-hydrolysis-dependent molecular chaperone, activating the urease apoprotein by helping to assemble the nickel containing metallocenter of UreC. The UreE protein probably delivers the nickel.</text>
</comment>
<dbReference type="RefSeq" id="WP_345713388.1">
    <property type="nucleotide sequence ID" value="NZ_BAABIL010000492.1"/>
</dbReference>
<dbReference type="InterPro" id="IPR038277">
    <property type="entry name" value="UreF_sf"/>
</dbReference>
<protein>
    <recommendedName>
        <fullName evidence="3">Urease accessory protein UreF</fullName>
    </recommendedName>
</protein>
<dbReference type="PANTHER" id="PTHR33620">
    <property type="entry name" value="UREASE ACCESSORY PROTEIN F"/>
    <property type="match status" value="1"/>
</dbReference>
<dbReference type="HAMAP" id="MF_01385">
    <property type="entry name" value="UreF"/>
    <property type="match status" value="1"/>
</dbReference>
<keyword evidence="3" id="KW-0963">Cytoplasm</keyword>
<name>A0ABP9I7R6_9ACTN</name>
<comment type="caution">
    <text evidence="4">The sequence shown here is derived from an EMBL/GenBank/DDBJ whole genome shotgun (WGS) entry which is preliminary data.</text>
</comment>
<evidence type="ECO:0000313" key="4">
    <source>
        <dbReference type="EMBL" id="GAA4989957.1"/>
    </source>
</evidence>
<dbReference type="PANTHER" id="PTHR33620:SF1">
    <property type="entry name" value="UREASE ACCESSORY PROTEIN F"/>
    <property type="match status" value="1"/>
</dbReference>
<organism evidence="4 5">
    <name type="scientific">Kineococcus glutinatus</name>
    <dbReference type="NCBI Taxonomy" id="1070872"/>
    <lineage>
        <taxon>Bacteria</taxon>
        <taxon>Bacillati</taxon>
        <taxon>Actinomycetota</taxon>
        <taxon>Actinomycetes</taxon>
        <taxon>Kineosporiales</taxon>
        <taxon>Kineosporiaceae</taxon>
        <taxon>Kineococcus</taxon>
    </lineage>
</organism>
<reference evidence="5" key="1">
    <citation type="journal article" date="2019" name="Int. J. Syst. Evol. Microbiol.">
        <title>The Global Catalogue of Microorganisms (GCM) 10K type strain sequencing project: providing services to taxonomists for standard genome sequencing and annotation.</title>
        <authorList>
            <consortium name="The Broad Institute Genomics Platform"/>
            <consortium name="The Broad Institute Genome Sequencing Center for Infectious Disease"/>
            <person name="Wu L."/>
            <person name="Ma J."/>
        </authorList>
    </citation>
    <scope>NUCLEOTIDE SEQUENCE [LARGE SCALE GENOMIC DNA]</scope>
    <source>
        <strain evidence="5">JCM 18126</strain>
    </source>
</reference>
<keyword evidence="1 3" id="KW-0996">Nickel insertion</keyword>
<keyword evidence="5" id="KW-1185">Reference proteome</keyword>
<evidence type="ECO:0000313" key="5">
    <source>
        <dbReference type="Proteomes" id="UP001501195"/>
    </source>
</evidence>
<dbReference type="PIRSF" id="PIRSF009467">
    <property type="entry name" value="Ureas_acces_UreF"/>
    <property type="match status" value="1"/>
</dbReference>
<dbReference type="Gene3D" id="1.10.4190.10">
    <property type="entry name" value="Urease accessory protein UreF"/>
    <property type="match status" value="1"/>
</dbReference>